<dbReference type="InterPro" id="IPR052065">
    <property type="entry name" value="Compl_asym_regulator"/>
</dbReference>
<dbReference type="Pfam" id="PF00090">
    <property type="entry name" value="TSP_1"/>
    <property type="match status" value="6"/>
</dbReference>
<keyword evidence="8" id="KW-0812">Transmembrane</keyword>
<dbReference type="SUPFAM" id="SSF82895">
    <property type="entry name" value="TSP-1 type 1 repeat"/>
    <property type="match status" value="6"/>
</dbReference>
<dbReference type="KEGG" id="bbel:109461489"/>
<feature type="transmembrane region" description="Helical" evidence="8">
    <location>
        <begin position="205"/>
        <end position="229"/>
    </location>
</feature>
<keyword evidence="3" id="KW-0732">Signal</keyword>
<keyword evidence="8" id="KW-1133">Transmembrane helix</keyword>
<accession>A0A6P4XD54</accession>
<reference evidence="11" key="1">
    <citation type="submission" date="2025-08" db="UniProtKB">
        <authorList>
            <consortium name="RefSeq"/>
        </authorList>
    </citation>
    <scope>IDENTIFICATION</scope>
    <source>
        <tissue evidence="11">Gonad</tissue>
    </source>
</reference>
<dbReference type="Pfam" id="PF13330">
    <property type="entry name" value="Mucin2_WxxW"/>
    <property type="match status" value="1"/>
</dbReference>
<dbReference type="PROSITE" id="PS50092">
    <property type="entry name" value="TSP1"/>
    <property type="match status" value="6"/>
</dbReference>
<evidence type="ECO:0000256" key="7">
    <source>
        <dbReference type="SAM" id="MobiDB-lite"/>
    </source>
</evidence>
<dbReference type="PRINTS" id="PR01705">
    <property type="entry name" value="TSP1REPEAT"/>
</dbReference>
<evidence type="ECO:0000256" key="8">
    <source>
        <dbReference type="SAM" id="Phobius"/>
    </source>
</evidence>
<organism evidence="10 11">
    <name type="scientific">Branchiostoma belcheri</name>
    <name type="common">Amphioxus</name>
    <dbReference type="NCBI Taxonomy" id="7741"/>
    <lineage>
        <taxon>Eukaryota</taxon>
        <taxon>Metazoa</taxon>
        <taxon>Chordata</taxon>
        <taxon>Cephalochordata</taxon>
        <taxon>Leptocardii</taxon>
        <taxon>Amphioxiformes</taxon>
        <taxon>Branchiostomatidae</taxon>
        <taxon>Branchiostoma</taxon>
    </lineage>
</organism>
<dbReference type="InterPro" id="IPR025155">
    <property type="entry name" value="WxxW_domain"/>
</dbReference>
<dbReference type="RefSeq" id="XP_019614475.1">
    <property type="nucleotide sequence ID" value="XM_019758916.1"/>
</dbReference>
<keyword evidence="5" id="KW-1015">Disulfide bond</keyword>
<dbReference type="InterPro" id="IPR000884">
    <property type="entry name" value="TSP1_rpt"/>
</dbReference>
<evidence type="ECO:0000259" key="9">
    <source>
        <dbReference type="Pfam" id="PF13330"/>
    </source>
</evidence>
<dbReference type="GO" id="GO:0005576">
    <property type="term" value="C:extracellular region"/>
    <property type="evidence" value="ECO:0007669"/>
    <property type="project" value="UniProtKB-SubCell"/>
</dbReference>
<name>A0A6P4XD54_BRABE</name>
<keyword evidence="2" id="KW-0964">Secreted</keyword>
<dbReference type="AlphaFoldDB" id="A0A6P4XD54"/>
<evidence type="ECO:0000256" key="2">
    <source>
        <dbReference type="ARBA" id="ARBA00022525"/>
    </source>
</evidence>
<keyword evidence="6" id="KW-0325">Glycoprotein</keyword>
<evidence type="ECO:0000256" key="5">
    <source>
        <dbReference type="ARBA" id="ARBA00023157"/>
    </source>
</evidence>
<dbReference type="SMART" id="SM00209">
    <property type="entry name" value="TSP1"/>
    <property type="match status" value="6"/>
</dbReference>
<feature type="domain" description="WxxW" evidence="9">
    <location>
        <begin position="317"/>
        <end position="401"/>
    </location>
</feature>
<evidence type="ECO:0000313" key="10">
    <source>
        <dbReference type="Proteomes" id="UP000515135"/>
    </source>
</evidence>
<dbReference type="PANTHER" id="PTHR22906">
    <property type="entry name" value="PROPERDIN"/>
    <property type="match status" value="1"/>
</dbReference>
<dbReference type="OrthoDB" id="446173at2759"/>
<dbReference type="PANTHER" id="PTHR22906:SF21">
    <property type="entry name" value="SEMA DOMAIN-CONTAINING PROTEIN"/>
    <property type="match status" value="1"/>
</dbReference>
<dbReference type="Gene3D" id="2.20.100.10">
    <property type="entry name" value="Thrombospondin type-1 (TSP1) repeat"/>
    <property type="match status" value="6"/>
</dbReference>
<evidence type="ECO:0000256" key="6">
    <source>
        <dbReference type="ARBA" id="ARBA00023180"/>
    </source>
</evidence>
<keyword evidence="8" id="KW-0472">Membrane</keyword>
<dbReference type="InterPro" id="IPR036383">
    <property type="entry name" value="TSP1_rpt_sf"/>
</dbReference>
<gene>
    <name evidence="11" type="primary">LOC109461489</name>
</gene>
<proteinExistence type="predicted"/>
<comment type="subcellular location">
    <subcellularLocation>
        <location evidence="1">Secreted</location>
    </subcellularLocation>
</comment>
<dbReference type="FunFam" id="2.20.100.10:FF:000001">
    <property type="entry name" value="semaphorin-5A isoform X1"/>
    <property type="match status" value="4"/>
</dbReference>
<evidence type="ECO:0000256" key="4">
    <source>
        <dbReference type="ARBA" id="ARBA00022737"/>
    </source>
</evidence>
<feature type="transmembrane region" description="Helical" evidence="8">
    <location>
        <begin position="596"/>
        <end position="620"/>
    </location>
</feature>
<evidence type="ECO:0000256" key="1">
    <source>
        <dbReference type="ARBA" id="ARBA00004613"/>
    </source>
</evidence>
<sequence length="668" mass="70921">MPAPTGFVHGGWSGWTEYTTCSVASGIGTGKRVRTRTCTNPAPAGGGNDCPGSDYDVLECSGDVCNAIVDFEWSAWSDYTACSATCGPGVMTRTRTCTCTTTGNPADNATESCGGDSEERSDCSPAPPPCPQHGGWSSWANWTSCPVTCGGGQLFRTRTCTDPAPDFGGDDCIGNSHETANCAIADCPTMTSDGDGDTSLTSREIIILSTLLPLVVILLVTLAVFVTLWRGAKKAAAAVTPSIGIRQGPSTAMDNPIPPQLQAAGGSDYNPGLEKHFQEKYMKKPPPYSVCRVFRSVNLTVRRSVNRPSCYCLEGFWTGWFDRDDPTVTGDWEMLTYLRRENVGQICSAPTAVHARVISTHVEATLTGENWQRYDTTTGFICRIEDQDDGACLDYEVRFCCPQHGGWSGWTEYTTCSAATGTGKRVRTRTCTNPAPAGGGNDCPGSDYDVLECLGDVCNVDFQWSAWSDYTDCSATCGAGVRTRTRTCTCTTTGNPADNATESCGGDSEQRSDCSPAPPPCPQHGGWSSWANWTSCPVTCGGGQLFRTRECTDPAPAHGGDDCIGNSHETANCAIADCPTMTSDGDGDTSLTSREIIILSTLLPLVVILLVTLAVFVTLWRGAKKAAAAVTPSIGIRQGPSTAMDNPIPPQLQATGRRDYNPVSKKAS</sequence>
<feature type="region of interest" description="Disordered" evidence="7">
    <location>
        <begin position="636"/>
        <end position="668"/>
    </location>
</feature>
<evidence type="ECO:0000256" key="3">
    <source>
        <dbReference type="ARBA" id="ARBA00022729"/>
    </source>
</evidence>
<dbReference type="GeneID" id="109461489"/>
<keyword evidence="4" id="KW-0677">Repeat</keyword>
<protein>
    <submittedName>
        <fullName evidence="11">Coadhesin-like</fullName>
    </submittedName>
</protein>
<keyword evidence="10" id="KW-1185">Reference proteome</keyword>
<dbReference type="Proteomes" id="UP000515135">
    <property type="component" value="Unplaced"/>
</dbReference>
<evidence type="ECO:0000313" key="11">
    <source>
        <dbReference type="RefSeq" id="XP_019614475.1"/>
    </source>
</evidence>